<feature type="region of interest" description="Disordered" evidence="7">
    <location>
        <begin position="18"/>
        <end position="44"/>
    </location>
</feature>
<evidence type="ECO:0008006" key="12">
    <source>
        <dbReference type="Google" id="ProtNLM"/>
    </source>
</evidence>
<dbReference type="Proteomes" id="UP000001996">
    <property type="component" value="Unassembled WGS sequence"/>
</dbReference>
<dbReference type="Pfam" id="PF00642">
    <property type="entry name" value="zf-CCCH"/>
    <property type="match status" value="1"/>
</dbReference>
<evidence type="ECO:0000256" key="1">
    <source>
        <dbReference type="ARBA" id="ARBA00022723"/>
    </source>
</evidence>
<keyword evidence="11" id="KW-1185">Reference proteome</keyword>
<feature type="compositionally biased region" description="Low complexity" evidence="7">
    <location>
        <begin position="23"/>
        <end position="41"/>
    </location>
</feature>
<keyword evidence="4 6" id="KW-0862">Zinc</keyword>
<dbReference type="InterPro" id="IPR000504">
    <property type="entry name" value="RRM_dom"/>
</dbReference>
<sequence>MNCIRHSKYKSLFLPSNVMSHTSNSNNSKSNSSNSSNSSSNHNRRYEREGLITCQFYNKIGACRHGEKCSKKHIKPTNSKTLILANLYQNPKLNKNESDELSQLQLQESLDLFFQDVFIHLSQKGEVASLVVCENENNHLNGNVYVRFYSEKDAQQANQELNQEWFNGRPVHSDLSPVYSFDEARCRAYDTNSCERGEMCNYMHLRLPTKSLLDKLTQGQEKKYASKRLERLKTELRELGGDYDAGFYNGGSSDGGVIGGDGGEGGESGTTNNSSAIESHKSVPTTTGSLLDQLF</sequence>
<dbReference type="PANTHER" id="PTHR12620">
    <property type="entry name" value="U2 SNRNP AUXILIARY FACTOR, SMALL SUBUNIT"/>
    <property type="match status" value="1"/>
</dbReference>
<dbReference type="OrthoDB" id="423462at2759"/>
<evidence type="ECO:0000256" key="6">
    <source>
        <dbReference type="PROSITE-ProRule" id="PRU00723"/>
    </source>
</evidence>
<feature type="zinc finger region" description="C3H1-type" evidence="6">
    <location>
        <begin position="180"/>
        <end position="207"/>
    </location>
</feature>
<dbReference type="InterPro" id="IPR009145">
    <property type="entry name" value="U2AF_small"/>
</dbReference>
<evidence type="ECO:0000256" key="3">
    <source>
        <dbReference type="ARBA" id="ARBA00022771"/>
    </source>
</evidence>
<dbReference type="InterPro" id="IPR035979">
    <property type="entry name" value="RBD_domain_sf"/>
</dbReference>
<evidence type="ECO:0000256" key="4">
    <source>
        <dbReference type="ARBA" id="ARBA00022833"/>
    </source>
</evidence>
<dbReference type="GO" id="GO:0089701">
    <property type="term" value="C:U2AF complex"/>
    <property type="evidence" value="ECO:0007669"/>
    <property type="project" value="InterPro"/>
</dbReference>
<dbReference type="GO" id="GO:0003723">
    <property type="term" value="F:RNA binding"/>
    <property type="evidence" value="ECO:0007669"/>
    <property type="project" value="UniProtKB-UniRule"/>
</dbReference>
<dbReference type="PRINTS" id="PR01848">
    <property type="entry name" value="U2AUXFACTOR"/>
</dbReference>
<accession>A5DWP1</accession>
<dbReference type="eggNOG" id="KOG2202">
    <property type="taxonomic scope" value="Eukaryota"/>
</dbReference>
<evidence type="ECO:0000313" key="11">
    <source>
        <dbReference type="Proteomes" id="UP000001996"/>
    </source>
</evidence>
<keyword evidence="1 6" id="KW-0479">Metal-binding</keyword>
<dbReference type="GeneID" id="5234019"/>
<dbReference type="Gene3D" id="3.30.70.330">
    <property type="match status" value="1"/>
</dbReference>
<dbReference type="InParanoid" id="A5DWP1"/>
<dbReference type="InterPro" id="IPR003954">
    <property type="entry name" value="RRM_euk-type"/>
</dbReference>
<evidence type="ECO:0000256" key="7">
    <source>
        <dbReference type="SAM" id="MobiDB-lite"/>
    </source>
</evidence>
<feature type="region of interest" description="Disordered" evidence="7">
    <location>
        <begin position="254"/>
        <end position="295"/>
    </location>
</feature>
<keyword evidence="5" id="KW-0694">RNA-binding</keyword>
<keyword evidence="3 6" id="KW-0863">Zinc-finger</keyword>
<feature type="domain" description="C3H1-type" evidence="9">
    <location>
        <begin position="48"/>
        <end position="76"/>
    </location>
</feature>
<dbReference type="OMA" id="SCERGEM"/>
<evidence type="ECO:0000313" key="10">
    <source>
        <dbReference type="EMBL" id="EDK43599.1"/>
    </source>
</evidence>
<dbReference type="SUPFAM" id="SSF54928">
    <property type="entry name" value="RNA-binding domain, RBD"/>
    <property type="match status" value="1"/>
</dbReference>
<dbReference type="HOGENOM" id="CLU_059852_3_1_1"/>
<feature type="domain" description="C3H1-type" evidence="9">
    <location>
        <begin position="180"/>
        <end position="207"/>
    </location>
</feature>
<keyword evidence="2" id="KW-0677">Repeat</keyword>
<protein>
    <recommendedName>
        <fullName evidence="12">Splicing factor U2AF 23 kDa subunit</fullName>
    </recommendedName>
</protein>
<dbReference type="PROSITE" id="PS50102">
    <property type="entry name" value="RRM"/>
    <property type="match status" value="1"/>
</dbReference>
<organism evidence="10 11">
    <name type="scientific">Lodderomyces elongisporus (strain ATCC 11503 / CBS 2605 / JCM 1781 / NBRC 1676 / NRRL YB-4239)</name>
    <name type="common">Yeast</name>
    <name type="synonym">Saccharomyces elongisporus</name>
    <dbReference type="NCBI Taxonomy" id="379508"/>
    <lineage>
        <taxon>Eukaryota</taxon>
        <taxon>Fungi</taxon>
        <taxon>Dikarya</taxon>
        <taxon>Ascomycota</taxon>
        <taxon>Saccharomycotina</taxon>
        <taxon>Pichiomycetes</taxon>
        <taxon>Debaryomycetaceae</taxon>
        <taxon>Candida/Lodderomyces clade</taxon>
        <taxon>Lodderomyces</taxon>
    </lineage>
</organism>
<dbReference type="SMART" id="SM00356">
    <property type="entry name" value="ZnF_C3H1"/>
    <property type="match status" value="2"/>
</dbReference>
<name>A5DWP1_LODEL</name>
<dbReference type="SMART" id="SM00361">
    <property type="entry name" value="RRM_1"/>
    <property type="match status" value="1"/>
</dbReference>
<proteinExistence type="predicted"/>
<dbReference type="AlphaFoldDB" id="A5DWP1"/>
<dbReference type="GO" id="GO:0008270">
    <property type="term" value="F:zinc ion binding"/>
    <property type="evidence" value="ECO:0007669"/>
    <property type="project" value="UniProtKB-KW"/>
</dbReference>
<dbReference type="KEGG" id="lel:PVL30_001754"/>
<gene>
    <name evidence="10" type="ORF">LELG_01778</name>
</gene>
<feature type="domain" description="RRM" evidence="8">
    <location>
        <begin position="80"/>
        <end position="178"/>
    </location>
</feature>
<evidence type="ECO:0000256" key="5">
    <source>
        <dbReference type="PROSITE-ProRule" id="PRU00176"/>
    </source>
</evidence>
<dbReference type="Pfam" id="PF00076">
    <property type="entry name" value="RRM_1"/>
    <property type="match status" value="1"/>
</dbReference>
<dbReference type="EMBL" id="CH981525">
    <property type="protein sequence ID" value="EDK43599.1"/>
    <property type="molecule type" value="Genomic_DNA"/>
</dbReference>
<evidence type="ECO:0000259" key="8">
    <source>
        <dbReference type="PROSITE" id="PS50102"/>
    </source>
</evidence>
<feature type="compositionally biased region" description="Gly residues" evidence="7">
    <location>
        <begin position="254"/>
        <end position="268"/>
    </location>
</feature>
<reference evidence="10 11" key="1">
    <citation type="journal article" date="2009" name="Nature">
        <title>Evolution of pathogenicity and sexual reproduction in eight Candida genomes.</title>
        <authorList>
            <person name="Butler G."/>
            <person name="Rasmussen M.D."/>
            <person name="Lin M.F."/>
            <person name="Santos M.A."/>
            <person name="Sakthikumar S."/>
            <person name="Munro C.A."/>
            <person name="Rheinbay E."/>
            <person name="Grabherr M."/>
            <person name="Forche A."/>
            <person name="Reedy J.L."/>
            <person name="Agrafioti I."/>
            <person name="Arnaud M.B."/>
            <person name="Bates S."/>
            <person name="Brown A.J."/>
            <person name="Brunke S."/>
            <person name="Costanzo M.C."/>
            <person name="Fitzpatrick D.A."/>
            <person name="de Groot P.W."/>
            <person name="Harris D."/>
            <person name="Hoyer L.L."/>
            <person name="Hube B."/>
            <person name="Klis F.M."/>
            <person name="Kodira C."/>
            <person name="Lennard N."/>
            <person name="Logue M.E."/>
            <person name="Martin R."/>
            <person name="Neiman A.M."/>
            <person name="Nikolaou E."/>
            <person name="Quail M.A."/>
            <person name="Quinn J."/>
            <person name="Santos M.C."/>
            <person name="Schmitzberger F.F."/>
            <person name="Sherlock G."/>
            <person name="Shah P."/>
            <person name="Silverstein K.A."/>
            <person name="Skrzypek M.S."/>
            <person name="Soll D."/>
            <person name="Staggs R."/>
            <person name="Stansfield I."/>
            <person name="Stumpf M.P."/>
            <person name="Sudbery P.E."/>
            <person name="Srikantha T."/>
            <person name="Zeng Q."/>
            <person name="Berman J."/>
            <person name="Berriman M."/>
            <person name="Heitman J."/>
            <person name="Gow N.A."/>
            <person name="Lorenz M.C."/>
            <person name="Birren B.W."/>
            <person name="Kellis M."/>
            <person name="Cuomo C.A."/>
        </authorList>
    </citation>
    <scope>NUCLEOTIDE SEQUENCE [LARGE SCALE GENOMIC DNA]</scope>
    <source>
        <strain evidence="11">ATCC 11503 / BCRC 21390 / CBS 2605 / JCM 1781 / NBRC 1676 / NRRL YB-4239</strain>
    </source>
</reference>
<dbReference type="STRING" id="379508.A5DWP1"/>
<dbReference type="GO" id="GO:0000398">
    <property type="term" value="P:mRNA splicing, via spliceosome"/>
    <property type="evidence" value="ECO:0007669"/>
    <property type="project" value="InterPro"/>
</dbReference>
<evidence type="ECO:0000256" key="2">
    <source>
        <dbReference type="ARBA" id="ARBA00022737"/>
    </source>
</evidence>
<dbReference type="InterPro" id="IPR000571">
    <property type="entry name" value="Znf_CCCH"/>
</dbReference>
<dbReference type="VEuPathDB" id="FungiDB:LELG_01778"/>
<dbReference type="PROSITE" id="PS50103">
    <property type="entry name" value="ZF_C3H1"/>
    <property type="match status" value="2"/>
</dbReference>
<dbReference type="InterPro" id="IPR012677">
    <property type="entry name" value="Nucleotide-bd_a/b_plait_sf"/>
</dbReference>
<evidence type="ECO:0000259" key="9">
    <source>
        <dbReference type="PROSITE" id="PS50103"/>
    </source>
</evidence>
<feature type="zinc finger region" description="C3H1-type" evidence="6">
    <location>
        <begin position="48"/>
        <end position="76"/>
    </location>
</feature>
<feature type="compositionally biased region" description="Polar residues" evidence="7">
    <location>
        <begin position="282"/>
        <end position="295"/>
    </location>
</feature>